<dbReference type="AlphaFoldDB" id="A0A4P7UGL5"/>
<evidence type="ECO:0000256" key="2">
    <source>
        <dbReference type="ARBA" id="ARBA00023004"/>
    </source>
</evidence>
<dbReference type="Proteomes" id="UP000297065">
    <property type="component" value="Chromosome"/>
</dbReference>
<evidence type="ECO:0000313" key="6">
    <source>
        <dbReference type="Proteomes" id="UP000297065"/>
    </source>
</evidence>
<protein>
    <submittedName>
        <fullName evidence="5">Hydrogenase</fullName>
    </submittedName>
</protein>
<evidence type="ECO:0000259" key="4">
    <source>
        <dbReference type="PROSITE" id="PS51379"/>
    </source>
</evidence>
<dbReference type="SUPFAM" id="SSF54862">
    <property type="entry name" value="4Fe-4S ferredoxins"/>
    <property type="match status" value="1"/>
</dbReference>
<accession>A0A4P7UGL5</accession>
<keyword evidence="2" id="KW-0408">Iron</keyword>
<reference evidence="5 6" key="1">
    <citation type="submission" date="2019-02" db="EMBL/GenBank/DDBJ databases">
        <title>Complete Genome Sequence of Desulfovibrio desulfuricans IC1, a Sulfonate Utilizing Anaerobe.</title>
        <authorList>
            <person name="Day L.A."/>
            <person name="De Leon K.B."/>
            <person name="Wall J.D."/>
        </authorList>
    </citation>
    <scope>NUCLEOTIDE SEQUENCE [LARGE SCALE GENOMIC DNA]</scope>
    <source>
        <strain evidence="5 6">IC1</strain>
    </source>
</reference>
<evidence type="ECO:0000256" key="1">
    <source>
        <dbReference type="ARBA" id="ARBA00022723"/>
    </source>
</evidence>
<dbReference type="EMBL" id="CP036295">
    <property type="protein sequence ID" value="QCC84487.1"/>
    <property type="molecule type" value="Genomic_DNA"/>
</dbReference>
<proteinExistence type="predicted"/>
<keyword evidence="1" id="KW-0479">Metal-binding</keyword>
<dbReference type="OrthoDB" id="9795302at2"/>
<dbReference type="PANTHER" id="PTHR40447">
    <property type="entry name" value="ANAEROBIC SULFITE REDUCTASE SUBUNIT A"/>
    <property type="match status" value="1"/>
</dbReference>
<dbReference type="GO" id="GO:0046872">
    <property type="term" value="F:metal ion binding"/>
    <property type="evidence" value="ECO:0007669"/>
    <property type="project" value="UniProtKB-KW"/>
</dbReference>
<evidence type="ECO:0000313" key="5">
    <source>
        <dbReference type="EMBL" id="QCC84487.1"/>
    </source>
</evidence>
<dbReference type="PROSITE" id="PS51379">
    <property type="entry name" value="4FE4S_FER_2"/>
    <property type="match status" value="2"/>
</dbReference>
<feature type="domain" description="4Fe-4S ferredoxin-type" evidence="4">
    <location>
        <begin position="234"/>
        <end position="265"/>
    </location>
</feature>
<dbReference type="PANTHER" id="PTHR40447:SF1">
    <property type="entry name" value="ANAEROBIC SULFITE REDUCTASE SUBUNIT A"/>
    <property type="match status" value="1"/>
</dbReference>
<name>A0A4P7UGL5_DESDE</name>
<keyword evidence="3" id="KW-0411">Iron-sulfur</keyword>
<dbReference type="PROSITE" id="PS00198">
    <property type="entry name" value="4FE4S_FER_1"/>
    <property type="match status" value="2"/>
</dbReference>
<sequence>MSTIRFVTPDGLPAFLAYLSQNGRRVLVPVEKPANKRSVVFEPWQEGKPFTMEKATVPAKEAVLPQCETLVRYKKTKDPDNIERVTMSLDDKPEAQPTVVFACRPCDARGYVVLDRPYLKGPYADPYYKARREQLTVVTLTCGSGCNTCFCHWVGGGPTSPEGSDVLMTEIEGGYVLQAVTPRGEELLAASTLAEGAELFPKAEAARKQAWASLTPAPNIKDAPEKVAARFTDTQFWLDQTDRCLSCGACTYFCPTCYCFTITDEGEGLSEKGGRRLRSWDNCMSSLFTREASGHNPRMLKALRMRNRVSHKYSTYPENWGAFSCSGCGRCISNCPVCLDIRAIVLAAIDDGNDDKKSTDK</sequence>
<dbReference type="InterPro" id="IPR017900">
    <property type="entry name" value="4Fe4S_Fe_S_CS"/>
</dbReference>
<dbReference type="Pfam" id="PF17179">
    <property type="entry name" value="Fer4_22"/>
    <property type="match status" value="1"/>
</dbReference>
<gene>
    <name evidence="5" type="ORF">DDIC_01045</name>
</gene>
<feature type="domain" description="4Fe-4S ferredoxin-type" evidence="4">
    <location>
        <begin position="316"/>
        <end position="344"/>
    </location>
</feature>
<evidence type="ECO:0000256" key="3">
    <source>
        <dbReference type="ARBA" id="ARBA00023014"/>
    </source>
</evidence>
<dbReference type="InterPro" id="IPR017896">
    <property type="entry name" value="4Fe4S_Fe-S-bd"/>
</dbReference>
<organism evidence="5 6">
    <name type="scientific">Desulfovibrio desulfuricans</name>
    <dbReference type="NCBI Taxonomy" id="876"/>
    <lineage>
        <taxon>Bacteria</taxon>
        <taxon>Pseudomonadati</taxon>
        <taxon>Thermodesulfobacteriota</taxon>
        <taxon>Desulfovibrionia</taxon>
        <taxon>Desulfovibrionales</taxon>
        <taxon>Desulfovibrionaceae</taxon>
        <taxon>Desulfovibrio</taxon>
    </lineage>
</organism>
<dbReference type="RefSeq" id="WP_136398733.1">
    <property type="nucleotide sequence ID" value="NZ_CP036295.1"/>
</dbReference>
<dbReference type="GO" id="GO:0051536">
    <property type="term" value="F:iron-sulfur cluster binding"/>
    <property type="evidence" value="ECO:0007669"/>
    <property type="project" value="UniProtKB-KW"/>
</dbReference>